<dbReference type="Gene3D" id="2.170.8.10">
    <property type="entry name" value="Phosphoenolpyruvate Carboxykinase, domain 2"/>
    <property type="match status" value="1"/>
</dbReference>
<keyword evidence="8" id="KW-0456">Lyase</keyword>
<keyword evidence="4" id="KW-0312">Gluconeogenesis</keyword>
<evidence type="ECO:0000256" key="2">
    <source>
        <dbReference type="ARBA" id="ARBA00006052"/>
    </source>
</evidence>
<comment type="similarity">
    <text evidence="2">Belongs to the phosphoenolpyruvate carboxykinase (ATP) family.</text>
</comment>
<dbReference type="GO" id="GO:0004612">
    <property type="term" value="F:phosphoenolpyruvate carboxykinase (ATP) activity"/>
    <property type="evidence" value="ECO:0007669"/>
    <property type="project" value="UniProtKB-EC"/>
</dbReference>
<dbReference type="SUPFAM" id="SSF68923">
    <property type="entry name" value="PEP carboxykinase N-terminal domain"/>
    <property type="match status" value="1"/>
</dbReference>
<name>A0A7C0VB14_UNCW3</name>
<comment type="pathway">
    <text evidence="1">Carbohydrate biosynthesis; gluconeogenesis.</text>
</comment>
<proteinExistence type="inferred from homology"/>
<sequence length="597" mass="68156">MGEYKRSRPEENLKPFNVKYIENPTQEELREMTLKYTPAILTSKYGNLDKITVRKARMAKYTYIIAPESEQDKWSSKVIDAKRAEELIDRQKKYIEEQGQAIVIDGYIGLERETAVPVQWIYSMEGANVAGMQQVLSFPREMVETEEELKRPFVPKMRVIMTPGLYHDDMPGRMAVIVDLENFTTHVMGSDYFGESKKGMLRMLNEWVYQRGGLVLHAGAKIVKVGGKLVTMGVMGLSGTGKTTTTFSKQGELTQPLQDDMVCFWPGGKFTITENGCFAKTFGLKKETEPIIYNGTVAPTAWVENVYMNEDGTYDFSKQILSPEDVKRYREIFIETLNDPENIDAYIEGRVKIEDIVDEYGIPKDGWDFVVWTQNGRSIIPMKNIEGAADPHNVPPVKYLGMLNRDEGRDAATPGIIKFRSPEQAAGYFMLGETSKTSAAGKERGKTRSPFTQPFFPRAFGLQAIRYSELAKQVPDLVNWLMNTGYVGGDQKDEERGEALKVKIKHSSAMLEAMLSGKIKWKPDPDFGYYIVDVDAPENRELLEKVPPEILNPVIFFEKAGRLDEYREWVRRMKKERKEFLEKYRVDPAVIKETINE</sequence>
<dbReference type="InterPro" id="IPR001272">
    <property type="entry name" value="PEP_carboxykinase_ATP"/>
</dbReference>
<dbReference type="SUPFAM" id="SSF53795">
    <property type="entry name" value="PEP carboxykinase-like"/>
    <property type="match status" value="1"/>
</dbReference>
<dbReference type="GO" id="GO:0005524">
    <property type="term" value="F:ATP binding"/>
    <property type="evidence" value="ECO:0007669"/>
    <property type="project" value="UniProtKB-KW"/>
</dbReference>
<evidence type="ECO:0000256" key="5">
    <source>
        <dbReference type="ARBA" id="ARBA00022741"/>
    </source>
</evidence>
<protein>
    <recommendedName>
        <fullName evidence="3">phosphoenolpyruvate carboxykinase (ATP)</fullName>
        <ecNumber evidence="3">4.1.1.49</ecNumber>
    </recommendedName>
</protein>
<gene>
    <name evidence="10" type="ORF">ENF18_05725</name>
</gene>
<evidence type="ECO:0000256" key="6">
    <source>
        <dbReference type="ARBA" id="ARBA00022793"/>
    </source>
</evidence>
<dbReference type="Gene3D" id="3.90.228.20">
    <property type="match status" value="2"/>
</dbReference>
<dbReference type="PANTHER" id="PTHR30031:SF0">
    <property type="entry name" value="PHOSPHOENOLPYRUVATE CARBOXYKINASE (ATP)"/>
    <property type="match status" value="1"/>
</dbReference>
<dbReference type="Pfam" id="PF01293">
    <property type="entry name" value="PEPCK_ATP"/>
    <property type="match status" value="2"/>
</dbReference>
<evidence type="ECO:0000256" key="8">
    <source>
        <dbReference type="ARBA" id="ARBA00023239"/>
    </source>
</evidence>
<evidence type="ECO:0000256" key="4">
    <source>
        <dbReference type="ARBA" id="ARBA00022432"/>
    </source>
</evidence>
<evidence type="ECO:0000256" key="9">
    <source>
        <dbReference type="ARBA" id="ARBA00047371"/>
    </source>
</evidence>
<dbReference type="InterPro" id="IPR013035">
    <property type="entry name" value="PEP_carboxykinase_C"/>
</dbReference>
<dbReference type="EC" id="4.1.1.49" evidence="3"/>
<dbReference type="InterPro" id="IPR008210">
    <property type="entry name" value="PEP_carboxykinase_N"/>
</dbReference>
<dbReference type="GO" id="GO:0006094">
    <property type="term" value="P:gluconeogenesis"/>
    <property type="evidence" value="ECO:0007669"/>
    <property type="project" value="UniProtKB-UniPathway"/>
</dbReference>
<dbReference type="Proteomes" id="UP000885847">
    <property type="component" value="Unassembled WGS sequence"/>
</dbReference>
<evidence type="ECO:0000313" key="10">
    <source>
        <dbReference type="EMBL" id="HDI83272.1"/>
    </source>
</evidence>
<evidence type="ECO:0000256" key="3">
    <source>
        <dbReference type="ARBA" id="ARBA00012363"/>
    </source>
</evidence>
<evidence type="ECO:0000256" key="1">
    <source>
        <dbReference type="ARBA" id="ARBA00004742"/>
    </source>
</evidence>
<keyword evidence="5" id="KW-0547">Nucleotide-binding</keyword>
<dbReference type="AlphaFoldDB" id="A0A7C0VB14"/>
<comment type="catalytic activity">
    <reaction evidence="9">
        <text>oxaloacetate + ATP = phosphoenolpyruvate + ADP + CO2</text>
        <dbReference type="Rhea" id="RHEA:18617"/>
        <dbReference type="ChEBI" id="CHEBI:16452"/>
        <dbReference type="ChEBI" id="CHEBI:16526"/>
        <dbReference type="ChEBI" id="CHEBI:30616"/>
        <dbReference type="ChEBI" id="CHEBI:58702"/>
        <dbReference type="ChEBI" id="CHEBI:456216"/>
        <dbReference type="EC" id="4.1.1.49"/>
    </reaction>
</comment>
<accession>A0A7C0VB14</accession>
<dbReference type="Gene3D" id="3.40.449.10">
    <property type="entry name" value="Phosphoenolpyruvate Carboxykinase, domain 1"/>
    <property type="match status" value="1"/>
</dbReference>
<reference evidence="10" key="1">
    <citation type="journal article" date="2020" name="mSystems">
        <title>Genome- and Community-Level Interaction Insights into Carbon Utilization and Element Cycling Functions of Hydrothermarchaeota in Hydrothermal Sediment.</title>
        <authorList>
            <person name="Zhou Z."/>
            <person name="Liu Y."/>
            <person name="Xu W."/>
            <person name="Pan J."/>
            <person name="Luo Z.H."/>
            <person name="Li M."/>
        </authorList>
    </citation>
    <scope>NUCLEOTIDE SEQUENCE [LARGE SCALE GENOMIC DNA]</scope>
    <source>
        <strain evidence="10">HyVt-102</strain>
    </source>
</reference>
<dbReference type="PANTHER" id="PTHR30031">
    <property type="entry name" value="PHOSPHOENOLPYRUVATE CARBOXYKINASE ATP"/>
    <property type="match status" value="1"/>
</dbReference>
<evidence type="ECO:0000256" key="7">
    <source>
        <dbReference type="ARBA" id="ARBA00022840"/>
    </source>
</evidence>
<organism evidence="10">
    <name type="scientific">candidate division WOR-3 bacterium</name>
    <dbReference type="NCBI Taxonomy" id="2052148"/>
    <lineage>
        <taxon>Bacteria</taxon>
        <taxon>Bacteria division WOR-3</taxon>
    </lineage>
</organism>
<keyword evidence="6" id="KW-0210">Decarboxylase</keyword>
<dbReference type="EMBL" id="DQWE01000273">
    <property type="protein sequence ID" value="HDI83272.1"/>
    <property type="molecule type" value="Genomic_DNA"/>
</dbReference>
<dbReference type="GO" id="GO:0005829">
    <property type="term" value="C:cytosol"/>
    <property type="evidence" value="ECO:0007669"/>
    <property type="project" value="TreeGrafter"/>
</dbReference>
<comment type="caution">
    <text evidence="10">The sequence shown here is derived from an EMBL/GenBank/DDBJ whole genome shotgun (WGS) entry which is preliminary data.</text>
</comment>
<dbReference type="UniPathway" id="UPA00138"/>
<keyword evidence="7" id="KW-0067">ATP-binding</keyword>